<dbReference type="PANTHER" id="PTHR12473:SF8">
    <property type="entry name" value="UBIQUITIN CARBOXYL-TERMINAL HYDROLASE MINDY-4-RELATED"/>
    <property type="match status" value="1"/>
</dbReference>
<dbReference type="SUPFAM" id="SSF50729">
    <property type="entry name" value="PH domain-like"/>
    <property type="match status" value="1"/>
</dbReference>
<dbReference type="Pfam" id="PF13898">
    <property type="entry name" value="MINDY-3_4_CD"/>
    <property type="match status" value="2"/>
</dbReference>
<dbReference type="SMART" id="SM00233">
    <property type="entry name" value="PH"/>
    <property type="match status" value="1"/>
</dbReference>
<dbReference type="GO" id="GO:0071108">
    <property type="term" value="P:protein K48-linked deubiquitination"/>
    <property type="evidence" value="ECO:0007669"/>
    <property type="project" value="InterPro"/>
</dbReference>
<reference evidence="4" key="1">
    <citation type="submission" date="2021-01" db="EMBL/GenBank/DDBJ databases">
        <authorList>
            <person name="Corre E."/>
            <person name="Pelletier E."/>
            <person name="Niang G."/>
            <person name="Scheremetjew M."/>
            <person name="Finn R."/>
            <person name="Kale V."/>
            <person name="Holt S."/>
            <person name="Cochrane G."/>
            <person name="Meng A."/>
            <person name="Brown T."/>
            <person name="Cohen L."/>
        </authorList>
    </citation>
    <scope>NUCLEOTIDE SEQUENCE</scope>
    <source>
        <strain evidence="4">CCMP 2712</strain>
    </source>
</reference>
<dbReference type="SMART" id="SM01174">
    <property type="entry name" value="DUF4205"/>
    <property type="match status" value="1"/>
</dbReference>
<dbReference type="InterPro" id="IPR001849">
    <property type="entry name" value="PH_domain"/>
</dbReference>
<dbReference type="Gene3D" id="3.80.10.10">
    <property type="entry name" value="Ribonuclease Inhibitor"/>
    <property type="match status" value="1"/>
</dbReference>
<feature type="region of interest" description="Disordered" evidence="2">
    <location>
        <begin position="78"/>
        <end position="142"/>
    </location>
</feature>
<sequence length="1076" mass="120366">MFTWNGNGREGWLNKQAEGMLGKKWQKRWFVLEGTSLRYSHTPESESRRVFDMDSIMSVSAGAKPTEFQIQVMDGLNKLSKLGPDSPRHSDSPNSRSTRSMWNGLLDRTLSPPRIRGAGSTKEATSPEPPDIPDYPAPSGNGQAGLKVDVSNTKWTQRTIHLMCETEWDRDAWVQRVRTAMSLRKVTKDAIKIATEKLESQEFDEEAGISIQSIAESLVRNDSEGIYEDLKDTKIELQFSDSDIFPMLNPLKQNQTIKHLDLRCSMDGVRGGLTDEAATMISSSLKTNTTLTTLLLTNNSISDAGASAIVDAVMQNMTLTELDLDNNCDITEDGVTEIYSKVSMMGHDRFQLRLPEKALLQRAITGNVESVLKESEAVMLSSVVWPRFNLEDPQLLQNLHESWGQQGLEFVTPDKVMGGGGRFQFGLLQHRSGPCGVLAAVQAELLKCIVWPDVQEDENVDCMDWDKLDREVLDDVSTRSLVTAISSILWRARPDKSSRCKVVIVEDQLKDLLDWRCLRVVQCSTYDQLEKLVRSSLDMFVKPGGVVLLVYGAVLTHGLHRVWEETGNKGKLPMSSSCHPHPNGYSLIVLESDAFFCEQSLVNLLLIGHATPDLEPKAKSMIGFLTYTENSKPLSSPANWKDHSVVGTNYKTPKVPIWVVHGGSHYTVLIARSKGLLRLPEPSQKEDQDSVKIRKHRRVPSGGMAGEFVLEHYNGLPPSGPRLSKLFMSFSFDQDGNPIDDMDSRRKWSLDHSSTPEGVPKEIDVPWGQGELFDKREVKVGSVLIQTSKSGPNGLDLINAGPRLLRAHDTSDMVKTLQFMIGNEDTVQSVHWRRNPSSEWRPLGKDISELTDNFELLLCCSAVPMYPIPPSLETVEVKGGFHVTNKREFSDGHSTEFEIALDPQTEANVLFSAMYYDSKKHLPDIIVPTDKHVIRIAPGMLPQIVSRRVADDAHYLPLSTVRQSEDEKWRCRGCSLRCSQSSMSEQDYFNCLCAVNDPDSVICKVCQQPLEVSGRCLWLEYGRLPMQIKSHIDSSDRWRPQASQAIPPILHVVRTRWANAALRPGPLWPSKGGPSL</sequence>
<accession>A0A7S4KXZ8</accession>
<dbReference type="InterPro" id="IPR039785">
    <property type="entry name" value="MINY3/4"/>
</dbReference>
<dbReference type="InterPro" id="IPR032675">
    <property type="entry name" value="LRR_dom_sf"/>
</dbReference>
<comment type="similarity">
    <text evidence="1">Belongs to the MINDY deubiquitinase family. FAM188 subfamily.</text>
</comment>
<dbReference type="Gene3D" id="2.30.29.30">
    <property type="entry name" value="Pleckstrin-homology domain (PH domain)/Phosphotyrosine-binding domain (PTB)"/>
    <property type="match status" value="1"/>
</dbReference>
<dbReference type="GO" id="GO:0004843">
    <property type="term" value="F:cysteine-type deubiquitinase activity"/>
    <property type="evidence" value="ECO:0007669"/>
    <property type="project" value="UniProtKB-EC"/>
</dbReference>
<proteinExistence type="inferred from homology"/>
<organism evidence="4">
    <name type="scientific">Guillardia theta</name>
    <name type="common">Cryptophyte</name>
    <name type="synonym">Cryptomonas phi</name>
    <dbReference type="NCBI Taxonomy" id="55529"/>
    <lineage>
        <taxon>Eukaryota</taxon>
        <taxon>Cryptophyceae</taxon>
        <taxon>Pyrenomonadales</taxon>
        <taxon>Geminigeraceae</taxon>
        <taxon>Guillardia</taxon>
    </lineage>
</organism>
<dbReference type="InterPro" id="IPR011993">
    <property type="entry name" value="PH-like_dom_sf"/>
</dbReference>
<evidence type="ECO:0000256" key="1">
    <source>
        <dbReference type="ARBA" id="ARBA00011074"/>
    </source>
</evidence>
<dbReference type="SUPFAM" id="SSF52047">
    <property type="entry name" value="RNI-like"/>
    <property type="match status" value="1"/>
</dbReference>
<name>A0A7S4KXZ8_GUITH</name>
<feature type="compositionally biased region" description="Pro residues" evidence="2">
    <location>
        <begin position="127"/>
        <end position="136"/>
    </location>
</feature>
<dbReference type="AlphaFoldDB" id="A0A7S4KXZ8"/>
<protein>
    <recommendedName>
        <fullName evidence="3">PH domain-containing protein</fullName>
    </recommendedName>
</protein>
<dbReference type="PROSITE" id="PS50003">
    <property type="entry name" value="PH_DOMAIN"/>
    <property type="match status" value="1"/>
</dbReference>
<dbReference type="Pfam" id="PF13516">
    <property type="entry name" value="LRR_6"/>
    <property type="match status" value="2"/>
</dbReference>
<dbReference type="PANTHER" id="PTHR12473">
    <property type="entry name" value="UBIQUITIN CARBOXYL-TERMINAL HYDROLASE MINDY-4-RELATED"/>
    <property type="match status" value="1"/>
</dbReference>
<gene>
    <name evidence="4" type="ORF">GTHE00462_LOCUS20204</name>
</gene>
<evidence type="ECO:0000256" key="2">
    <source>
        <dbReference type="SAM" id="MobiDB-lite"/>
    </source>
</evidence>
<dbReference type="GO" id="GO:0006508">
    <property type="term" value="P:proteolysis"/>
    <property type="evidence" value="ECO:0007669"/>
    <property type="project" value="UniProtKB-KW"/>
</dbReference>
<dbReference type="GO" id="GO:1990380">
    <property type="term" value="F:K48-linked deubiquitinase activity"/>
    <property type="evidence" value="ECO:0007669"/>
    <property type="project" value="InterPro"/>
</dbReference>
<evidence type="ECO:0000313" key="4">
    <source>
        <dbReference type="EMBL" id="CAE2308935.1"/>
    </source>
</evidence>
<dbReference type="Pfam" id="PF00169">
    <property type="entry name" value="PH"/>
    <property type="match status" value="1"/>
</dbReference>
<feature type="domain" description="PH" evidence="3">
    <location>
        <begin position="6"/>
        <end position="182"/>
    </location>
</feature>
<dbReference type="InterPro" id="IPR025257">
    <property type="entry name" value="MINDY-3/4_CD"/>
</dbReference>
<dbReference type="InterPro" id="IPR001611">
    <property type="entry name" value="Leu-rich_rpt"/>
</dbReference>
<dbReference type="EMBL" id="HBKN01026030">
    <property type="protein sequence ID" value="CAE2308935.1"/>
    <property type="molecule type" value="Transcribed_RNA"/>
</dbReference>
<evidence type="ECO:0000259" key="3">
    <source>
        <dbReference type="PROSITE" id="PS50003"/>
    </source>
</evidence>
<feature type="compositionally biased region" description="Polar residues" evidence="2">
    <location>
        <begin position="92"/>
        <end position="101"/>
    </location>
</feature>